<evidence type="ECO:0000256" key="6">
    <source>
        <dbReference type="ARBA" id="ARBA00022968"/>
    </source>
</evidence>
<dbReference type="GO" id="GO:0004573">
    <property type="term" value="F:Glc3Man9GlcNAc2 oligosaccharide glucosidase activity"/>
    <property type="evidence" value="ECO:0007669"/>
    <property type="project" value="UniProtKB-UniRule"/>
</dbReference>
<evidence type="ECO:0000256" key="9">
    <source>
        <dbReference type="ARBA" id="ARBA00023180"/>
    </source>
</evidence>
<evidence type="ECO:0000256" key="2">
    <source>
        <dbReference type="ARBA" id="ARBA00010833"/>
    </source>
</evidence>
<dbReference type="InterPro" id="IPR012341">
    <property type="entry name" value="6hp_glycosidase-like_sf"/>
</dbReference>
<dbReference type="AlphaFoldDB" id="A0A078BA37"/>
<keyword evidence="6" id="KW-0735">Signal-anchor</keyword>
<comment type="subcellular location">
    <subcellularLocation>
        <location evidence="1 12">Endoplasmic reticulum membrane</location>
        <topology evidence="1 12">Single-pass type II membrane protein</topology>
    </subcellularLocation>
</comment>
<comment type="similarity">
    <text evidence="2 12">Belongs to the glycosyl hydrolase 63 family.</text>
</comment>
<dbReference type="SUPFAM" id="SSF48208">
    <property type="entry name" value="Six-hairpin glycosidases"/>
    <property type="match status" value="1"/>
</dbReference>
<keyword evidence="4 12" id="KW-0378">Hydrolase</keyword>
<keyword evidence="3" id="KW-0812">Transmembrane</keyword>
<keyword evidence="7" id="KW-1133">Transmembrane helix</keyword>
<evidence type="ECO:0000256" key="4">
    <source>
        <dbReference type="ARBA" id="ARBA00022801"/>
    </source>
</evidence>
<dbReference type="OrthoDB" id="410058at2759"/>
<dbReference type="EC" id="3.2.1.106" evidence="11 12"/>
<name>A0A078BA37_STYLE</name>
<dbReference type="InterPro" id="IPR031631">
    <property type="entry name" value="Glyco_hydro_63N"/>
</dbReference>
<dbReference type="InterPro" id="IPR031335">
    <property type="entry name" value="Glyco_hydro_63_C"/>
</dbReference>
<dbReference type="PANTHER" id="PTHR10412:SF11">
    <property type="entry name" value="MANNOSYL-OLIGOSACCHARIDE GLUCOSIDASE"/>
    <property type="match status" value="1"/>
</dbReference>
<dbReference type="Pfam" id="PF03200">
    <property type="entry name" value="Glyco_hydro_63"/>
    <property type="match status" value="1"/>
</dbReference>
<dbReference type="Gene3D" id="2.70.98.110">
    <property type="entry name" value="Glycosyl hydrolase family 63, N-terminal domain"/>
    <property type="match status" value="1"/>
</dbReference>
<dbReference type="Proteomes" id="UP000039865">
    <property type="component" value="Unassembled WGS sequence"/>
</dbReference>
<feature type="domain" description="Glycosyl hydrolase family 63 N-terminal" evidence="15">
    <location>
        <begin position="49"/>
        <end position="243"/>
    </location>
</feature>
<dbReference type="PANTHER" id="PTHR10412">
    <property type="entry name" value="MANNOSYL-OLIGOSACCHARIDE GLUCOSIDASE"/>
    <property type="match status" value="1"/>
</dbReference>
<dbReference type="InParanoid" id="A0A078BA37"/>
<dbReference type="InterPro" id="IPR038518">
    <property type="entry name" value="Glyco_hydro_63N_sf"/>
</dbReference>
<dbReference type="InterPro" id="IPR004888">
    <property type="entry name" value="Glycoside_hydrolase_63"/>
</dbReference>
<gene>
    <name evidence="16" type="primary">Contig7277.g7783</name>
    <name evidence="16" type="ORF">STYLEM_19283</name>
</gene>
<keyword evidence="5 12" id="KW-0256">Endoplasmic reticulum</keyword>
<dbReference type="GO" id="GO:0006487">
    <property type="term" value="P:protein N-linked glycosylation"/>
    <property type="evidence" value="ECO:0007669"/>
    <property type="project" value="UniProtKB-UniRule"/>
</dbReference>
<protein>
    <recommendedName>
        <fullName evidence="11 12">Mannosyl-oligosaccharide glucosidase</fullName>
        <ecNumber evidence="11 12">3.2.1.106</ecNumber>
    </recommendedName>
</protein>
<evidence type="ECO:0000313" key="17">
    <source>
        <dbReference type="Proteomes" id="UP000039865"/>
    </source>
</evidence>
<sequence length="812" mass="93803">MKTSIISYSLLVGIFSIGTSSKVIDLSDLDTAMEGQSLFNEVYNKTVEWGVYKPDLYFGVKNRQENPLAFGLFWYNYDKDKTPQVNSSYAYDMDNGVTAYYQFNDGTSASRQLIKDEKRQIQYKIEFHKEMEQIDQTPTEYISRWTSRITINAQDGQQILGNPVFFAAKEGKLNNEAGTFKITQNTKKNFYKIQHTVDPTNNIYEMIEIGAESQIDDNSMLAVNKPDDQTWQLDKLWATNYDQYSKAHGLIDTTTPNICMIRPTLPSDGLQILVRYSKQKFASEAAADAYTEIMEKDIADVQKDIDSKMTTAESNFKARYLQIFGEGYKDFLRTMPDALMFGQETLAQLLGGIGYFYGPIRILDNSPQGWSYDQPAGLFTATPSRPFFPRGFLWDEGFHSQITCQWSKMLCMDILAHWFNSIKENGWIPREQMRGKEAESSLNYNLAENPKAGNPPSFMFVLEYLLDSLQQKQDQRVIDFLTNIFPRVELWFSWFDTTLGNTDPALKGTYMWMDVGKEGALSSGLDDYPRGWRQSQKANVHNDLQLWMKTFSKFMADFIDEIKTLTGKTVSKKSSDDYRNQASLIQQQHRTWCYNEETGLFTDRIIYHDDPTPDNIFDKPQVESSQHILRLRDSRRLDVSSSQSKVARKYRQINQFSPHQGIVNLFPVALNGFQGMIERLDDHLMFGVDTETLNSPYGLRGVSAQDMEYFPGTGYWRGPVWISVNYLVLRGLYKYYLDYTPVNPLSEDGTIKTPKDFYQQLRQKIVQVVYDNWEPQHLLYENFNDVTGKGQSSHPFSGWTTLVLLIMNERYI</sequence>
<dbReference type="Pfam" id="PF16923">
    <property type="entry name" value="Glyco_hydro_63N"/>
    <property type="match status" value="1"/>
</dbReference>
<evidence type="ECO:0000256" key="13">
    <source>
        <dbReference type="SAM" id="SignalP"/>
    </source>
</evidence>
<evidence type="ECO:0000313" key="16">
    <source>
        <dbReference type="EMBL" id="CDW90142.1"/>
    </source>
</evidence>
<evidence type="ECO:0000259" key="14">
    <source>
        <dbReference type="Pfam" id="PF03200"/>
    </source>
</evidence>
<accession>A0A078BA37</accession>
<evidence type="ECO:0000256" key="1">
    <source>
        <dbReference type="ARBA" id="ARBA00004648"/>
    </source>
</evidence>
<feature type="signal peptide" evidence="13">
    <location>
        <begin position="1"/>
        <end position="21"/>
    </location>
</feature>
<evidence type="ECO:0000256" key="3">
    <source>
        <dbReference type="ARBA" id="ARBA00022692"/>
    </source>
</evidence>
<evidence type="ECO:0000256" key="12">
    <source>
        <dbReference type="RuleBase" id="RU368089"/>
    </source>
</evidence>
<evidence type="ECO:0000256" key="5">
    <source>
        <dbReference type="ARBA" id="ARBA00022824"/>
    </source>
</evidence>
<keyword evidence="8" id="KW-0472">Membrane</keyword>
<keyword evidence="9" id="KW-0325">Glycoprotein</keyword>
<reference evidence="16 17" key="1">
    <citation type="submission" date="2014-06" db="EMBL/GenBank/DDBJ databases">
        <authorList>
            <person name="Swart Estienne"/>
        </authorList>
    </citation>
    <scope>NUCLEOTIDE SEQUENCE [LARGE SCALE GENOMIC DNA]</scope>
    <source>
        <strain evidence="16 17">130c</strain>
    </source>
</reference>
<keyword evidence="10 12" id="KW-0326">Glycosidase</keyword>
<feature type="domain" description="Glycosyl hydrolase family 63 C-terminal" evidence="14">
    <location>
        <begin position="303"/>
        <end position="809"/>
    </location>
</feature>
<dbReference type="InterPro" id="IPR008928">
    <property type="entry name" value="6-hairpin_glycosidase_sf"/>
</dbReference>
<dbReference type="Gene3D" id="1.50.10.10">
    <property type="match status" value="1"/>
</dbReference>
<evidence type="ECO:0000256" key="10">
    <source>
        <dbReference type="ARBA" id="ARBA00023295"/>
    </source>
</evidence>
<keyword evidence="17" id="KW-1185">Reference proteome</keyword>
<dbReference type="GO" id="GO:0005789">
    <property type="term" value="C:endoplasmic reticulum membrane"/>
    <property type="evidence" value="ECO:0007669"/>
    <property type="project" value="UniProtKB-SubCell"/>
</dbReference>
<organism evidence="16 17">
    <name type="scientific">Stylonychia lemnae</name>
    <name type="common">Ciliate</name>
    <dbReference type="NCBI Taxonomy" id="5949"/>
    <lineage>
        <taxon>Eukaryota</taxon>
        <taxon>Sar</taxon>
        <taxon>Alveolata</taxon>
        <taxon>Ciliophora</taxon>
        <taxon>Intramacronucleata</taxon>
        <taxon>Spirotrichea</taxon>
        <taxon>Stichotrichia</taxon>
        <taxon>Sporadotrichida</taxon>
        <taxon>Oxytrichidae</taxon>
        <taxon>Stylonychinae</taxon>
        <taxon>Stylonychia</taxon>
    </lineage>
</organism>
<comment type="function">
    <text evidence="12">Cleaves the distal alpha 1,2-linked glucose residue from the Glc(3)Man(9)GlcNAc(2) oligosaccharide precursor.</text>
</comment>
<evidence type="ECO:0000256" key="7">
    <source>
        <dbReference type="ARBA" id="ARBA00022989"/>
    </source>
</evidence>
<dbReference type="EMBL" id="CCKQ01018202">
    <property type="protein sequence ID" value="CDW90142.1"/>
    <property type="molecule type" value="Genomic_DNA"/>
</dbReference>
<comment type="catalytic activity">
    <reaction evidence="12">
        <text>N(4)-(alpha-D-Glc-(1-&gt;2)-alpha-D-Glc-(1-&gt;3)-alpha-D-Glc-(1-&gt;3)-alpha-D-Man-(1-&gt;2)-alpha-D-Man-(1-&gt;2)-alpha-D-Man-(1-&gt;3)-[alpha-D-Man-(1-&gt;2)-alpha-D-Man-(1-&gt;3)-[alpha-D-Man-(1-&gt;2)-alpha-D-Man-(1-&gt;6)]-alpha-D-Man-(1-&gt;6)]-beta-D-Man-(1-&gt;4)-beta-D-GlcNAc-(1-&gt;4)-beta-D-GlcNAc)-L-asparaginyl-[protein] + H2O = N(4)-(alpha-D-Glc-(1-&gt;3)-alpha-D-Glc-(1-&gt;3)-alpha-D-Man-(1-&gt;2)-alpha-D-Man-(1-&gt;2)-alpha-D-Man-(1-&gt;3)-[alpha-D-Man-(1-&gt;2)-alpha-D-Man-(1-&gt;3)-[alpha-D-Man-(1-&gt;2)-alpha-D-Man-(1-&gt;6)]-alpha-D-Man-(1-&gt;6)]-beta-D-Man-(1-&gt;4)-beta-D-GlcNAc-(1-&gt;4)-beta-D-GlcNAc)-L-asparaginyl-[protein] + beta-D-glucose</text>
        <dbReference type="Rhea" id="RHEA:55988"/>
        <dbReference type="Rhea" id="RHEA-COMP:12806"/>
        <dbReference type="Rhea" id="RHEA-COMP:14355"/>
        <dbReference type="ChEBI" id="CHEBI:15377"/>
        <dbReference type="ChEBI" id="CHEBI:15903"/>
        <dbReference type="ChEBI" id="CHEBI:59082"/>
        <dbReference type="ChEBI" id="CHEBI:132537"/>
        <dbReference type="EC" id="3.2.1.106"/>
    </reaction>
</comment>
<evidence type="ECO:0000256" key="8">
    <source>
        <dbReference type="ARBA" id="ARBA00023136"/>
    </source>
</evidence>
<feature type="chain" id="PRO_5001729975" description="Mannosyl-oligosaccharide glucosidase" evidence="13">
    <location>
        <begin position="22"/>
        <end position="812"/>
    </location>
</feature>
<keyword evidence="13" id="KW-0732">Signal</keyword>
<dbReference type="GO" id="GO:0009311">
    <property type="term" value="P:oligosaccharide metabolic process"/>
    <property type="evidence" value="ECO:0007669"/>
    <property type="project" value="UniProtKB-UniRule"/>
</dbReference>
<evidence type="ECO:0000256" key="11">
    <source>
        <dbReference type="ARBA" id="ARBA00038888"/>
    </source>
</evidence>
<evidence type="ECO:0000259" key="15">
    <source>
        <dbReference type="Pfam" id="PF16923"/>
    </source>
</evidence>
<proteinExistence type="inferred from homology"/>